<evidence type="ECO:0000256" key="1">
    <source>
        <dbReference type="SAM" id="MobiDB-lite"/>
    </source>
</evidence>
<dbReference type="AlphaFoldDB" id="A7EVV4"/>
<protein>
    <submittedName>
        <fullName evidence="2">Uncharacterized protein</fullName>
    </submittedName>
</protein>
<feature type="compositionally biased region" description="Low complexity" evidence="1">
    <location>
        <begin position="25"/>
        <end position="38"/>
    </location>
</feature>
<sequence>MAPPPQISENLDFPFEPSSYAHPKSSIQIQTSTTTHPC</sequence>
<proteinExistence type="predicted"/>
<dbReference type="HOGENOM" id="CLU_3335877_0_0_1"/>
<dbReference type="Proteomes" id="UP000001312">
    <property type="component" value="Unassembled WGS sequence"/>
</dbReference>
<name>A7EVV4_SCLS1</name>
<feature type="region of interest" description="Disordered" evidence="1">
    <location>
        <begin position="1"/>
        <end position="38"/>
    </location>
</feature>
<evidence type="ECO:0000313" key="3">
    <source>
        <dbReference type="Proteomes" id="UP000001312"/>
    </source>
</evidence>
<dbReference type="RefSeq" id="XP_001589741.1">
    <property type="nucleotide sequence ID" value="XM_001589691.1"/>
</dbReference>
<dbReference type="EMBL" id="CH476633">
    <property type="protein sequence ID" value="EDN93596.1"/>
    <property type="molecule type" value="Genomic_DNA"/>
</dbReference>
<accession>A7EVV4</accession>
<dbReference type="GeneID" id="5485692"/>
<evidence type="ECO:0000313" key="2">
    <source>
        <dbReference type="EMBL" id="EDN93596.1"/>
    </source>
</evidence>
<reference evidence="3" key="1">
    <citation type="journal article" date="2011" name="PLoS Genet.">
        <title>Genomic analysis of the necrotrophic fungal pathogens Sclerotinia sclerotiorum and Botrytis cinerea.</title>
        <authorList>
            <person name="Amselem J."/>
            <person name="Cuomo C.A."/>
            <person name="van Kan J.A."/>
            <person name="Viaud M."/>
            <person name="Benito E.P."/>
            <person name="Couloux A."/>
            <person name="Coutinho P.M."/>
            <person name="de Vries R.P."/>
            <person name="Dyer P.S."/>
            <person name="Fillinger S."/>
            <person name="Fournier E."/>
            <person name="Gout L."/>
            <person name="Hahn M."/>
            <person name="Kohn L."/>
            <person name="Lapalu N."/>
            <person name="Plummer K.M."/>
            <person name="Pradier J.M."/>
            <person name="Quevillon E."/>
            <person name="Sharon A."/>
            <person name="Simon A."/>
            <person name="ten Have A."/>
            <person name="Tudzynski B."/>
            <person name="Tudzynski P."/>
            <person name="Wincker P."/>
            <person name="Andrew M."/>
            <person name="Anthouard V."/>
            <person name="Beever R.E."/>
            <person name="Beffa R."/>
            <person name="Benoit I."/>
            <person name="Bouzid O."/>
            <person name="Brault B."/>
            <person name="Chen Z."/>
            <person name="Choquer M."/>
            <person name="Collemare J."/>
            <person name="Cotton P."/>
            <person name="Danchin E.G."/>
            <person name="Da Silva C."/>
            <person name="Gautier A."/>
            <person name="Giraud C."/>
            <person name="Giraud T."/>
            <person name="Gonzalez C."/>
            <person name="Grossetete S."/>
            <person name="Guldener U."/>
            <person name="Henrissat B."/>
            <person name="Howlett B.J."/>
            <person name="Kodira C."/>
            <person name="Kretschmer M."/>
            <person name="Lappartient A."/>
            <person name="Leroch M."/>
            <person name="Levis C."/>
            <person name="Mauceli E."/>
            <person name="Neuveglise C."/>
            <person name="Oeser B."/>
            <person name="Pearson M."/>
            <person name="Poulain J."/>
            <person name="Poussereau N."/>
            <person name="Quesneville H."/>
            <person name="Rascle C."/>
            <person name="Schumacher J."/>
            <person name="Segurens B."/>
            <person name="Sexton A."/>
            <person name="Silva E."/>
            <person name="Sirven C."/>
            <person name="Soanes D.M."/>
            <person name="Talbot N.J."/>
            <person name="Templeton M."/>
            <person name="Yandava C."/>
            <person name="Yarden O."/>
            <person name="Zeng Q."/>
            <person name="Rollins J.A."/>
            <person name="Lebrun M.H."/>
            <person name="Dickman M."/>
        </authorList>
    </citation>
    <scope>NUCLEOTIDE SEQUENCE [LARGE SCALE GENOMIC DNA]</scope>
    <source>
        <strain evidence="3">ATCC 18683 / 1980 / Ss-1</strain>
    </source>
</reference>
<dbReference type="KEGG" id="ssl:SS1G_09463"/>
<dbReference type="InParanoid" id="A7EVV4"/>
<gene>
    <name evidence="2" type="ORF">SS1G_09463</name>
</gene>
<organism evidence="2 3">
    <name type="scientific">Sclerotinia sclerotiorum (strain ATCC 18683 / 1980 / Ss-1)</name>
    <name type="common">White mold</name>
    <name type="synonym">Whetzelinia sclerotiorum</name>
    <dbReference type="NCBI Taxonomy" id="665079"/>
    <lineage>
        <taxon>Eukaryota</taxon>
        <taxon>Fungi</taxon>
        <taxon>Dikarya</taxon>
        <taxon>Ascomycota</taxon>
        <taxon>Pezizomycotina</taxon>
        <taxon>Leotiomycetes</taxon>
        <taxon>Helotiales</taxon>
        <taxon>Sclerotiniaceae</taxon>
        <taxon>Sclerotinia</taxon>
    </lineage>
</organism>
<keyword evidence="3" id="KW-1185">Reference proteome</keyword>